<evidence type="ECO:0000256" key="4">
    <source>
        <dbReference type="ARBA" id="ARBA00022825"/>
    </source>
</evidence>
<dbReference type="SUPFAM" id="SSF50494">
    <property type="entry name" value="Trypsin-like serine proteases"/>
    <property type="match status" value="1"/>
</dbReference>
<comment type="caution">
    <text evidence="6">The sequence shown here is derived from an EMBL/GenBank/DDBJ whole genome shotgun (WGS) entry which is preliminary data.</text>
</comment>
<dbReference type="InterPro" id="IPR009003">
    <property type="entry name" value="Peptidase_S1_PA"/>
</dbReference>
<dbReference type="AlphaFoldDB" id="A0A523UN05"/>
<name>A0A523UN05_UNCT6</name>
<evidence type="ECO:0000313" key="7">
    <source>
        <dbReference type="Proteomes" id="UP000315525"/>
    </source>
</evidence>
<dbReference type="InterPro" id="IPR043504">
    <property type="entry name" value="Peptidase_S1_PA_chymotrypsin"/>
</dbReference>
<protein>
    <recommendedName>
        <fullName evidence="8">Serine protease</fullName>
    </recommendedName>
</protein>
<dbReference type="InterPro" id="IPR001316">
    <property type="entry name" value="Pept_S1A_streptogrisin"/>
</dbReference>
<comment type="similarity">
    <text evidence="1">Belongs to the peptidase S1 family.</text>
</comment>
<proteinExistence type="inferred from homology"/>
<keyword evidence="3" id="KW-0378">Hydrolase</keyword>
<evidence type="ECO:0000256" key="1">
    <source>
        <dbReference type="ARBA" id="ARBA00007664"/>
    </source>
</evidence>
<dbReference type="GO" id="GO:0006508">
    <property type="term" value="P:proteolysis"/>
    <property type="evidence" value="ECO:0007669"/>
    <property type="project" value="UniProtKB-KW"/>
</dbReference>
<evidence type="ECO:0008006" key="8">
    <source>
        <dbReference type="Google" id="ProtNLM"/>
    </source>
</evidence>
<reference evidence="6 7" key="1">
    <citation type="submission" date="2019-03" db="EMBL/GenBank/DDBJ databases">
        <title>Metabolic potential of uncultured bacteria and archaea associated with petroleum seepage in deep-sea sediments.</title>
        <authorList>
            <person name="Dong X."/>
            <person name="Hubert C."/>
        </authorList>
    </citation>
    <scope>NUCLEOTIDE SEQUENCE [LARGE SCALE GENOMIC DNA]</scope>
    <source>
        <strain evidence="6">E44_bin18</strain>
    </source>
</reference>
<dbReference type="EMBL" id="SOJN01000149">
    <property type="protein sequence ID" value="TET43691.1"/>
    <property type="molecule type" value="Genomic_DNA"/>
</dbReference>
<evidence type="ECO:0000313" key="6">
    <source>
        <dbReference type="EMBL" id="TET43691.1"/>
    </source>
</evidence>
<dbReference type="GO" id="GO:0004252">
    <property type="term" value="F:serine-type endopeptidase activity"/>
    <property type="evidence" value="ECO:0007669"/>
    <property type="project" value="InterPro"/>
</dbReference>
<dbReference type="Gene3D" id="2.40.10.10">
    <property type="entry name" value="Trypsin-like serine proteases"/>
    <property type="match status" value="1"/>
</dbReference>
<evidence type="ECO:0000256" key="2">
    <source>
        <dbReference type="ARBA" id="ARBA00022670"/>
    </source>
</evidence>
<dbReference type="Proteomes" id="UP000315525">
    <property type="component" value="Unassembled WGS sequence"/>
</dbReference>
<evidence type="ECO:0000256" key="5">
    <source>
        <dbReference type="ARBA" id="ARBA00023157"/>
    </source>
</evidence>
<keyword evidence="5" id="KW-1015">Disulfide bond</keyword>
<dbReference type="PRINTS" id="PR00861">
    <property type="entry name" value="ALYTICPTASE"/>
</dbReference>
<evidence type="ECO:0000256" key="3">
    <source>
        <dbReference type="ARBA" id="ARBA00022801"/>
    </source>
</evidence>
<keyword evidence="2" id="KW-0645">Protease</keyword>
<gene>
    <name evidence="6" type="ORF">E3J62_12590</name>
</gene>
<organism evidence="6 7">
    <name type="scientific">candidate division TA06 bacterium</name>
    <dbReference type="NCBI Taxonomy" id="2250710"/>
    <lineage>
        <taxon>Bacteria</taxon>
        <taxon>Bacteria division TA06</taxon>
    </lineage>
</organism>
<accession>A0A523UN05</accession>
<keyword evidence="4" id="KW-0720">Serine protease</keyword>
<sequence>MAVTLEEIRRLLPEVREELLSKPNVIGTGVGYKVAEGRQTEELAIICSVETKKARKDLTNRELVPPSIQSVRTDVYPTGMIYALQDPTKRFRPAPGGVSIGHYLITAGTLGCLVERGEKTYILSNNHVLANSNDASIGDPILQPGPHDGGTHPLDHIANLSEFVPIEFEGGDSACPVGQGIAAILNGLAKITGSKTRVRLVRKALAANLVDCAIAEPLDPRDVKNEILHIGSVSEITEGTLGMSVKKSGRTTGFTEGKIDQIDVTVRVSYGPERVATFADQLVAGAMSQGGDSGSAVVSSDDKLVGLLFAGSSNTTVINRIQNVFQALQVTLP</sequence>